<name>A0A1L3SMK9_9HYPH</name>
<dbReference type="AlphaFoldDB" id="A0A1L3SMK9"/>
<reference evidence="2" key="1">
    <citation type="submission" date="2016-11" db="EMBL/GenBank/DDBJ databases">
        <title>Mesorhizobium oceanicum sp. nov., isolated from deep seawater in South China Sea.</title>
        <authorList>
            <person name="Fu G.-Y."/>
        </authorList>
    </citation>
    <scope>NUCLEOTIDE SEQUENCE [LARGE SCALE GENOMIC DNA]</scope>
    <source>
        <strain evidence="2">B7</strain>
    </source>
</reference>
<dbReference type="KEGG" id="meso:BSQ44_04005"/>
<dbReference type="Proteomes" id="UP000182840">
    <property type="component" value="Chromosome"/>
</dbReference>
<evidence type="ECO:0000313" key="2">
    <source>
        <dbReference type="Proteomes" id="UP000182840"/>
    </source>
</evidence>
<dbReference type="OrthoDB" id="8477235at2"/>
<protein>
    <submittedName>
        <fullName evidence="1">Uncharacterized protein</fullName>
    </submittedName>
</protein>
<dbReference type="EMBL" id="CP018171">
    <property type="protein sequence ID" value="APH70646.1"/>
    <property type="molecule type" value="Genomic_DNA"/>
</dbReference>
<accession>A0A1L3SMK9</accession>
<dbReference type="STRING" id="1670800.BSQ44_04005"/>
<dbReference type="RefSeq" id="WP_072602056.1">
    <property type="nucleotide sequence ID" value="NZ_CP018171.1"/>
</dbReference>
<evidence type="ECO:0000313" key="1">
    <source>
        <dbReference type="EMBL" id="APH70646.1"/>
    </source>
</evidence>
<keyword evidence="2" id="KW-1185">Reference proteome</keyword>
<organism evidence="1 2">
    <name type="scientific">Aquibium oceanicum</name>
    <dbReference type="NCBI Taxonomy" id="1670800"/>
    <lineage>
        <taxon>Bacteria</taxon>
        <taxon>Pseudomonadati</taxon>
        <taxon>Pseudomonadota</taxon>
        <taxon>Alphaproteobacteria</taxon>
        <taxon>Hyphomicrobiales</taxon>
        <taxon>Phyllobacteriaceae</taxon>
        <taxon>Aquibium</taxon>
    </lineage>
</organism>
<gene>
    <name evidence="1" type="ORF">BSQ44_04005</name>
</gene>
<sequence length="426" mass="43677">MPSPNLAVTHVAAAQNQKEVTINDAVDALDNAMNRALSLAMADANVTLTSTQANRNGLIVLTGTLTAARVLTLPANHLRLAIRNATGGGQEVRAKYAGSGAEVIVVPGATVLVQGNGSDLFGVGGGAGALNDLTDVAVGAAVASDVLQFDGALWRAAGVGIFQRALLPFRGALVRRTTNFSVSTTGAYVAVPWQSAVYDSDALWDSGQPTRLTVPAGVTKVRLTGNIEWQTSPTSQLVEIRMNGGGVIGGGSFIVRGDSGYSNQMRNIASAVLPVVAGDWFELTVFVSASGELRGMERTWFALEVVETEDAADPPADFAFAKAGAPAASEVLLRTVVARRSRLKVDLAGSQGAAGIAATAETDLDVQRNGTSIGTIRFAASASAAVFIAASENVLEPGDLLEVIAPGSPDATLADIAITLAGTLVI</sequence>
<proteinExistence type="predicted"/>